<dbReference type="GO" id="GO:0010997">
    <property type="term" value="F:anaphase-promoting complex binding"/>
    <property type="evidence" value="ECO:0007669"/>
    <property type="project" value="InterPro"/>
</dbReference>
<evidence type="ECO:0000256" key="6">
    <source>
        <dbReference type="ARBA" id="ARBA00022737"/>
    </source>
</evidence>
<comment type="similarity">
    <text evidence="2">Belongs to the UDP-glycosyltransferase family.</text>
</comment>
<feature type="repeat" description="WD" evidence="9">
    <location>
        <begin position="880"/>
        <end position="912"/>
    </location>
</feature>
<keyword evidence="8" id="KW-0131">Cell cycle</keyword>
<dbReference type="GO" id="GO:0031145">
    <property type="term" value="P:anaphase-promoting complex-dependent catabolic process"/>
    <property type="evidence" value="ECO:0007669"/>
    <property type="project" value="TreeGrafter"/>
</dbReference>
<keyword evidence="5" id="KW-0808">Transferase</keyword>
<dbReference type="PROSITE" id="PS50294">
    <property type="entry name" value="WD_REPEATS_REGION"/>
    <property type="match status" value="2"/>
</dbReference>
<dbReference type="GO" id="GO:1905786">
    <property type="term" value="P:positive regulation of anaphase-promoting complex-dependent catabolic process"/>
    <property type="evidence" value="ECO:0007669"/>
    <property type="project" value="TreeGrafter"/>
</dbReference>
<dbReference type="Pfam" id="PF00201">
    <property type="entry name" value="UDPGT"/>
    <property type="match status" value="1"/>
</dbReference>
<evidence type="ECO:0000256" key="2">
    <source>
        <dbReference type="ARBA" id="ARBA00009995"/>
    </source>
</evidence>
<comment type="caution">
    <text evidence="11">The sequence shown here is derived from an EMBL/GenBank/DDBJ whole genome shotgun (WGS) entry which is preliminary data.</text>
</comment>
<dbReference type="EMBL" id="JBCGBO010000007">
    <property type="protein sequence ID" value="KAK9188560.1"/>
    <property type="molecule type" value="Genomic_DNA"/>
</dbReference>
<evidence type="ECO:0000256" key="9">
    <source>
        <dbReference type="PROSITE-ProRule" id="PRU00221"/>
    </source>
</evidence>
<dbReference type="CDD" id="cd00200">
    <property type="entry name" value="WD40"/>
    <property type="match status" value="1"/>
</dbReference>
<dbReference type="SUPFAM" id="SSF53756">
    <property type="entry name" value="UDP-Glycosyltransferase/glycogen phosphorylase"/>
    <property type="match status" value="1"/>
</dbReference>
<dbReference type="Gene3D" id="2.130.10.10">
    <property type="entry name" value="YVTN repeat-like/Quinoprotein amine dehydrogenase"/>
    <property type="match status" value="1"/>
</dbReference>
<keyword evidence="6" id="KW-0677">Repeat</keyword>
<gene>
    <name evidence="11" type="ORF">WN944_019964</name>
</gene>
<dbReference type="PANTHER" id="PTHR19918:SF43">
    <property type="entry name" value="CELL DIVISION CYCLE 20.2, COFACTOR OF APC COMPLEX-LIKE ISOFORM X2"/>
    <property type="match status" value="1"/>
</dbReference>
<keyword evidence="12" id="KW-1185">Reference proteome</keyword>
<dbReference type="InterPro" id="IPR056150">
    <property type="entry name" value="WD40_CDC20-Fz"/>
</dbReference>
<evidence type="ECO:0000256" key="8">
    <source>
        <dbReference type="ARBA" id="ARBA00023306"/>
    </source>
</evidence>
<protein>
    <recommendedName>
        <fullName evidence="10">CDC20/Fizzy WD40 domain-containing protein</fullName>
    </recommendedName>
</protein>
<keyword evidence="7" id="KW-0498">Mitosis</keyword>
<comment type="similarity">
    <text evidence="1">Belongs to the WD repeat CDC20/Fizzy family.</text>
</comment>
<dbReference type="SUPFAM" id="SSF50978">
    <property type="entry name" value="WD40 repeat-like"/>
    <property type="match status" value="1"/>
</dbReference>
<accession>A0AAP0LZJ9</accession>
<feature type="repeat" description="WD" evidence="9">
    <location>
        <begin position="741"/>
        <end position="773"/>
    </location>
</feature>
<evidence type="ECO:0000256" key="3">
    <source>
        <dbReference type="ARBA" id="ARBA00022574"/>
    </source>
</evidence>
<dbReference type="GO" id="GO:1990757">
    <property type="term" value="F:ubiquitin ligase activator activity"/>
    <property type="evidence" value="ECO:0007669"/>
    <property type="project" value="TreeGrafter"/>
</dbReference>
<dbReference type="FunFam" id="3.40.50.2000:FF:000064">
    <property type="entry name" value="Glycosyltransferase"/>
    <property type="match status" value="1"/>
</dbReference>
<evidence type="ECO:0000313" key="12">
    <source>
        <dbReference type="Proteomes" id="UP001428341"/>
    </source>
</evidence>
<evidence type="ECO:0000256" key="7">
    <source>
        <dbReference type="ARBA" id="ARBA00022776"/>
    </source>
</evidence>
<evidence type="ECO:0000256" key="1">
    <source>
        <dbReference type="ARBA" id="ARBA00006445"/>
    </source>
</evidence>
<sequence length="938" mass="104607">MSSCSNSRATHVLVFPYPAQGHMLPLLDLTHQLSLKNLDITILITPKNLPIVSSLLDERPAIQTLVLPFPSHPSVPEGVENVKELGNRGNLPIMSALGKLYDPIIQWFHSHANPPVAILSDFFLGWTLNLARELNIVRITFFSSGSFLASVSDYCWNHTGVVKSLDVVEFRDLPRSPVFKEEHLPTVFRIYMVSDSDPEFEFVKDGMVANTLSWGWGCVFNSFDDLESEYLDYLKRKMGHDRVFGVGPLSLLGPEATRGGDSGLDPNDNVSKWLDGCPDGSVVYACFGSQKVLSKEQMEALALGLEKSGIRFLWVVKTSAIHAEDNGYGLLPYGFEERVAGRGLVLKGWVPQVSILSHKAVGGFVSHCGWNSMLEGIVSGVTILAWPMEADQFVNARLLVDDLRVAVLVCEGADSVPDSDELGKVIGESLSQCGETKIKARELRDKALAAVKSGGSSTRDLETLVQELRKLRFDTSCIKSLSRLLETDWYSPRRLLGSPTDFDFQGDRFIPNRSLMNLDQAHGLLTNTTKEFRNPNFNDAYRQKVAENLNLDSEGKPFRMLVFRGSPKSRRKSYRLIDELRREDAEALRNSTEQIQCRRQLPKKEARILDAPNLRNDYYSNMMDWGRNNILAIALGLELYLWKQENGEVQKLLKVTGEDDFPTSISWSQDAKTLAVGYMASKLQLWDAETSKLIRNLEGHDKRVATASWNHWNGHILTSGSQDKSIINHDIRVSNNVTSRINAHTAEVCGLKWSNEGNLLASGGDDNLVHVWDHSKMSSSLHRFRDHRAAVKALAWCPYQFNVLASGGGTQDGCIKIWNVQKGSCIRSVDTKAQASKIICGLEWNRHHKEILSGHGFSSSGDGQKLCLWKYPHMTKWGELQHQTSRILELSQSPDGLTVVSAAADETLRFWEAFGPSGSGDFVSHLDGLLSLKVSPIR</sequence>
<keyword evidence="3 9" id="KW-0853">WD repeat</keyword>
<evidence type="ECO:0000256" key="5">
    <source>
        <dbReference type="ARBA" id="ARBA00022679"/>
    </source>
</evidence>
<feature type="repeat" description="WD" evidence="9">
    <location>
        <begin position="784"/>
        <end position="828"/>
    </location>
</feature>
<dbReference type="InterPro" id="IPR015943">
    <property type="entry name" value="WD40/YVTN_repeat-like_dom_sf"/>
</dbReference>
<reference evidence="11 12" key="1">
    <citation type="submission" date="2024-05" db="EMBL/GenBank/DDBJ databases">
        <title>Haplotype-resolved chromosome-level genome assembly of Huyou (Citrus changshanensis).</title>
        <authorList>
            <person name="Miao C."/>
            <person name="Chen W."/>
            <person name="Wu Y."/>
            <person name="Wang L."/>
            <person name="Zhao S."/>
            <person name="Grierson D."/>
            <person name="Xu C."/>
            <person name="Chen K."/>
        </authorList>
    </citation>
    <scope>NUCLEOTIDE SEQUENCE [LARGE SCALE GENOMIC DNA]</scope>
    <source>
        <strain evidence="11">01-14</strain>
        <tissue evidence="11">Leaf</tissue>
    </source>
</reference>
<dbReference type="PANTHER" id="PTHR19918">
    <property type="entry name" value="CELL DIVISION CYCLE 20 CDC20 FIZZY -RELATED"/>
    <property type="match status" value="1"/>
</dbReference>
<evidence type="ECO:0000259" key="10">
    <source>
        <dbReference type="Pfam" id="PF24807"/>
    </source>
</evidence>
<dbReference type="GO" id="GO:0005680">
    <property type="term" value="C:anaphase-promoting complex"/>
    <property type="evidence" value="ECO:0007669"/>
    <property type="project" value="TreeGrafter"/>
</dbReference>
<dbReference type="InterPro" id="IPR001680">
    <property type="entry name" value="WD40_rpt"/>
</dbReference>
<feature type="repeat" description="WD" evidence="9">
    <location>
        <begin position="655"/>
        <end position="696"/>
    </location>
</feature>
<dbReference type="Proteomes" id="UP001428341">
    <property type="component" value="Unassembled WGS sequence"/>
</dbReference>
<feature type="domain" description="CDC20/Fizzy WD40" evidence="10">
    <location>
        <begin position="609"/>
        <end position="911"/>
    </location>
</feature>
<dbReference type="CDD" id="cd03784">
    <property type="entry name" value="GT1_Gtf-like"/>
    <property type="match status" value="1"/>
</dbReference>
<dbReference type="Pfam" id="PF24807">
    <property type="entry name" value="WD40_CDC20-Fz"/>
    <property type="match status" value="1"/>
</dbReference>
<proteinExistence type="inferred from homology"/>
<dbReference type="SMART" id="SM00320">
    <property type="entry name" value="WD40"/>
    <property type="match status" value="6"/>
</dbReference>
<organism evidence="11 12">
    <name type="scientific">Citrus x changshan-huyou</name>
    <dbReference type="NCBI Taxonomy" id="2935761"/>
    <lineage>
        <taxon>Eukaryota</taxon>
        <taxon>Viridiplantae</taxon>
        <taxon>Streptophyta</taxon>
        <taxon>Embryophyta</taxon>
        <taxon>Tracheophyta</taxon>
        <taxon>Spermatophyta</taxon>
        <taxon>Magnoliopsida</taxon>
        <taxon>eudicotyledons</taxon>
        <taxon>Gunneridae</taxon>
        <taxon>Pentapetalae</taxon>
        <taxon>rosids</taxon>
        <taxon>malvids</taxon>
        <taxon>Sapindales</taxon>
        <taxon>Rutaceae</taxon>
        <taxon>Aurantioideae</taxon>
        <taxon>Citrus</taxon>
    </lineage>
</organism>
<dbReference type="InterPro" id="IPR002213">
    <property type="entry name" value="UDP_glucos_trans"/>
</dbReference>
<dbReference type="AlphaFoldDB" id="A0AAP0LZJ9"/>
<dbReference type="GO" id="GO:0008194">
    <property type="term" value="F:UDP-glycosyltransferase activity"/>
    <property type="evidence" value="ECO:0007669"/>
    <property type="project" value="InterPro"/>
</dbReference>
<evidence type="ECO:0000313" key="11">
    <source>
        <dbReference type="EMBL" id="KAK9188560.1"/>
    </source>
</evidence>
<keyword evidence="4" id="KW-0132">Cell division</keyword>
<dbReference type="GO" id="GO:0051301">
    <property type="term" value="P:cell division"/>
    <property type="evidence" value="ECO:0007669"/>
    <property type="project" value="UniProtKB-KW"/>
</dbReference>
<dbReference type="InterPro" id="IPR036322">
    <property type="entry name" value="WD40_repeat_dom_sf"/>
</dbReference>
<evidence type="ECO:0000256" key="4">
    <source>
        <dbReference type="ARBA" id="ARBA00022618"/>
    </source>
</evidence>
<dbReference type="Gene3D" id="3.40.50.2000">
    <property type="entry name" value="Glycogen Phosphorylase B"/>
    <property type="match status" value="2"/>
</dbReference>
<name>A0AAP0LZJ9_9ROSI</name>
<dbReference type="PROSITE" id="PS50082">
    <property type="entry name" value="WD_REPEATS_2"/>
    <property type="match status" value="4"/>
</dbReference>
<dbReference type="InterPro" id="IPR033010">
    <property type="entry name" value="Cdc20/Fizzy"/>
</dbReference>